<evidence type="ECO:0000256" key="1">
    <source>
        <dbReference type="ARBA" id="ARBA00023002"/>
    </source>
</evidence>
<dbReference type="OrthoDB" id="178899at2"/>
<dbReference type="PANTHER" id="PTHR43539:SF89">
    <property type="entry name" value="NAD(P)-BINDING DOMAIN-CONTAINING PROTEIN"/>
    <property type="match status" value="1"/>
</dbReference>
<protein>
    <submittedName>
        <fullName evidence="2">NAD-binding site protein</fullName>
    </submittedName>
</protein>
<dbReference type="GO" id="GO:0004497">
    <property type="term" value="F:monooxygenase activity"/>
    <property type="evidence" value="ECO:0007669"/>
    <property type="project" value="TreeGrafter"/>
</dbReference>
<accession>A0A0M4G687</accession>
<dbReference type="SUPFAM" id="SSF51905">
    <property type="entry name" value="FAD/NAD(P)-binding domain"/>
    <property type="match status" value="2"/>
</dbReference>
<dbReference type="PRINTS" id="PR00368">
    <property type="entry name" value="FADPNR"/>
</dbReference>
<dbReference type="STRING" id="1441095.AM592_01060"/>
<dbReference type="PRINTS" id="PR00469">
    <property type="entry name" value="PNDRDTASEII"/>
</dbReference>
<dbReference type="RefSeq" id="WP_053602070.1">
    <property type="nucleotide sequence ID" value="NZ_CP012600.1"/>
</dbReference>
<dbReference type="AlphaFoldDB" id="A0A0M4G687"/>
<dbReference type="Pfam" id="PF13738">
    <property type="entry name" value="Pyr_redox_3"/>
    <property type="match status" value="1"/>
</dbReference>
<name>A0A0M4G687_9BACI</name>
<organism evidence="2 3">
    <name type="scientific">Bacillus gobiensis</name>
    <dbReference type="NCBI Taxonomy" id="1441095"/>
    <lineage>
        <taxon>Bacteria</taxon>
        <taxon>Bacillati</taxon>
        <taxon>Bacillota</taxon>
        <taxon>Bacilli</taxon>
        <taxon>Bacillales</taxon>
        <taxon>Bacillaceae</taxon>
        <taxon>Bacillus</taxon>
    </lineage>
</organism>
<dbReference type="EMBL" id="CP012600">
    <property type="protein sequence ID" value="ALC80345.1"/>
    <property type="molecule type" value="Genomic_DNA"/>
</dbReference>
<proteinExistence type="predicted"/>
<keyword evidence="1" id="KW-0560">Oxidoreductase</keyword>
<evidence type="ECO:0000313" key="3">
    <source>
        <dbReference type="Proteomes" id="UP000067625"/>
    </source>
</evidence>
<dbReference type="PATRIC" id="fig|1441095.3.peg.236"/>
<evidence type="ECO:0000313" key="2">
    <source>
        <dbReference type="EMBL" id="ALC80345.1"/>
    </source>
</evidence>
<reference evidence="3" key="1">
    <citation type="submission" date="2015-08" db="EMBL/GenBank/DDBJ databases">
        <title>Genome sequencing project for genomic taxonomy and phylogenomics of Bacillus-like bacteria.</title>
        <authorList>
            <person name="Liu B."/>
            <person name="Wang J."/>
            <person name="Zhu Y."/>
            <person name="Liu G."/>
            <person name="Chen Q."/>
            <person name="Chen Z."/>
            <person name="Lan J."/>
            <person name="Che J."/>
            <person name="Ge C."/>
            <person name="Shi H."/>
            <person name="Pan Z."/>
            <person name="Liu X."/>
        </authorList>
    </citation>
    <scope>NUCLEOTIDE SEQUENCE [LARGE SCALE GENOMIC DNA]</scope>
    <source>
        <strain evidence="3">FJAT-4402</strain>
    </source>
</reference>
<dbReference type="PANTHER" id="PTHR43539">
    <property type="entry name" value="FLAVIN-BINDING MONOOXYGENASE-LIKE PROTEIN (AFU_ORTHOLOGUE AFUA_4G09220)"/>
    <property type="match status" value="1"/>
</dbReference>
<dbReference type="Proteomes" id="UP000067625">
    <property type="component" value="Chromosome"/>
</dbReference>
<sequence length="369" mass="41199">MKKKIVIVGAGPAGIGLGILLKKLKINDFVILERDQVGSTFFNWPNEMKLLTPSFTGHGFGALDLNAITPETSPAYTFKKEHLTGQEYGEYLSLLAEHFDLPVYENVNVEHVERKKSFILYTSDGMIEADQLIWAAGEFNFPNARPFEGAGYAIHSSQVQSWEAFEKNEYTIIGGYESGIDAASHLISSGNSATIFSRTEAWKPNEADPSLSLSPYTYERLKTAMATKKLRLIGGSEVTGITKEQSGYQLLLADGATYFSKTKPILATGFLSGAKQIESFFEWREDGLPHLTENDESTIVSNLFLIGPSVRQQAVIFCFIYKFRQRFAVVAKEVITRLGLDCDEKVFDTYRRNQMFLDDLSCCGVECEC</sequence>
<reference evidence="2 3" key="2">
    <citation type="journal article" date="2016" name="Int. J. Syst. Evol. Microbiol.">
        <title>Bacillus gobiensis sp. nov., isolated from a soil sample.</title>
        <authorList>
            <person name="Liu B."/>
            <person name="Liu G.H."/>
            <person name="Cetin S."/>
            <person name="Schumann P."/>
            <person name="Pan Z.Z."/>
            <person name="Chen Q.Q."/>
        </authorList>
    </citation>
    <scope>NUCLEOTIDE SEQUENCE [LARGE SCALE GENOMIC DNA]</scope>
    <source>
        <strain evidence="2 3">FJAT-4402</strain>
    </source>
</reference>
<dbReference type="InterPro" id="IPR036188">
    <property type="entry name" value="FAD/NAD-bd_sf"/>
</dbReference>
<dbReference type="GO" id="GO:0050660">
    <property type="term" value="F:flavin adenine dinucleotide binding"/>
    <property type="evidence" value="ECO:0007669"/>
    <property type="project" value="TreeGrafter"/>
</dbReference>
<dbReference type="InterPro" id="IPR050982">
    <property type="entry name" value="Auxin_biosynth/cation_transpt"/>
</dbReference>
<dbReference type="Gene3D" id="3.50.50.60">
    <property type="entry name" value="FAD/NAD(P)-binding domain"/>
    <property type="match status" value="2"/>
</dbReference>
<gene>
    <name evidence="2" type="ORF">AM592_01060</name>
</gene>
<keyword evidence="3" id="KW-1185">Reference proteome</keyword>